<evidence type="ECO:0000313" key="1">
    <source>
        <dbReference type="EMBL" id="JAD91005.1"/>
    </source>
</evidence>
<reference evidence="1" key="1">
    <citation type="submission" date="2014-09" db="EMBL/GenBank/DDBJ databases">
        <authorList>
            <person name="Magalhaes I.L.F."/>
            <person name="Oliveira U."/>
            <person name="Santos F.R."/>
            <person name="Vidigal T.H.D.A."/>
            <person name="Brescovit A.D."/>
            <person name="Santos A.J."/>
        </authorList>
    </citation>
    <scope>NUCLEOTIDE SEQUENCE</scope>
    <source>
        <tissue evidence="1">Shoot tissue taken approximately 20 cm above the soil surface</tissue>
    </source>
</reference>
<accession>A0A0A9DZ99</accession>
<dbReference type="AlphaFoldDB" id="A0A0A9DZ99"/>
<reference evidence="1" key="2">
    <citation type="journal article" date="2015" name="Data Brief">
        <title>Shoot transcriptome of the giant reed, Arundo donax.</title>
        <authorList>
            <person name="Barrero R.A."/>
            <person name="Guerrero F.D."/>
            <person name="Moolhuijzen P."/>
            <person name="Goolsby J.A."/>
            <person name="Tidwell J."/>
            <person name="Bellgard S.E."/>
            <person name="Bellgard M.I."/>
        </authorList>
    </citation>
    <scope>NUCLEOTIDE SEQUENCE</scope>
    <source>
        <tissue evidence="1">Shoot tissue taken approximately 20 cm above the soil surface</tissue>
    </source>
</reference>
<dbReference type="EMBL" id="GBRH01206890">
    <property type="protein sequence ID" value="JAD91005.1"/>
    <property type="molecule type" value="Transcribed_RNA"/>
</dbReference>
<proteinExistence type="predicted"/>
<protein>
    <submittedName>
        <fullName evidence="1">Acetylglucosaminyltransferase/ transferase, transferring glycosyl groups</fullName>
    </submittedName>
</protein>
<organism evidence="1">
    <name type="scientific">Arundo donax</name>
    <name type="common">Giant reed</name>
    <name type="synonym">Donax arundinaceus</name>
    <dbReference type="NCBI Taxonomy" id="35708"/>
    <lineage>
        <taxon>Eukaryota</taxon>
        <taxon>Viridiplantae</taxon>
        <taxon>Streptophyta</taxon>
        <taxon>Embryophyta</taxon>
        <taxon>Tracheophyta</taxon>
        <taxon>Spermatophyta</taxon>
        <taxon>Magnoliopsida</taxon>
        <taxon>Liliopsida</taxon>
        <taxon>Poales</taxon>
        <taxon>Poaceae</taxon>
        <taxon>PACMAD clade</taxon>
        <taxon>Arundinoideae</taxon>
        <taxon>Arundineae</taxon>
        <taxon>Arundo</taxon>
    </lineage>
</organism>
<sequence length="62" mass="6823">MRMSPWRTSASYMGGKSGIPHDVSLMLYSSATSLISWRSVGMNLVHMCRSLCFLSPTQPSLA</sequence>
<name>A0A0A9DZ99_ARUDO</name>
<keyword evidence="1" id="KW-0808">Transferase</keyword>
<dbReference type="GO" id="GO:0016740">
    <property type="term" value="F:transferase activity"/>
    <property type="evidence" value="ECO:0007669"/>
    <property type="project" value="UniProtKB-KW"/>
</dbReference>